<feature type="compositionally biased region" description="Polar residues" evidence="1">
    <location>
        <begin position="1"/>
        <end position="20"/>
    </location>
</feature>
<evidence type="ECO:0000256" key="1">
    <source>
        <dbReference type="SAM" id="MobiDB-lite"/>
    </source>
</evidence>
<protein>
    <submittedName>
        <fullName evidence="2 4">Uncharacterized protein</fullName>
    </submittedName>
</protein>
<reference evidence="4" key="1">
    <citation type="submission" date="2016-06" db="UniProtKB">
        <authorList>
            <consortium name="WormBaseParasite"/>
        </authorList>
    </citation>
    <scope>IDENTIFICATION</scope>
</reference>
<dbReference type="Proteomes" id="UP000279833">
    <property type="component" value="Unassembled WGS sequence"/>
</dbReference>
<dbReference type="WBParaSite" id="SCUD_0000724901-mRNA-1">
    <property type="protein sequence ID" value="SCUD_0000724901-mRNA-1"/>
    <property type="gene ID" value="SCUD_0000724901"/>
</dbReference>
<accession>A0A183JX04</accession>
<dbReference type="AlphaFoldDB" id="A0A183JX04"/>
<gene>
    <name evidence="2" type="ORF">SCUD_LOCUS7249</name>
</gene>
<proteinExistence type="predicted"/>
<keyword evidence="3" id="KW-1185">Reference proteome</keyword>
<evidence type="ECO:0000313" key="2">
    <source>
        <dbReference type="EMBL" id="VDP25523.1"/>
    </source>
</evidence>
<evidence type="ECO:0000313" key="3">
    <source>
        <dbReference type="Proteomes" id="UP000279833"/>
    </source>
</evidence>
<sequence length="122" mass="13427">MSRQSLRFKNSDAGGQNTEKLLNRPAPLNPPDIKAAPTDLPIDVTPTTIGEIITATKPINSGKATGLESIPTEVLKSHVKVTAKIIHVLFKKILKKEQILKELEEGCLIKILKKGVLRKREN</sequence>
<evidence type="ECO:0000313" key="4">
    <source>
        <dbReference type="WBParaSite" id="SCUD_0000724901-mRNA-1"/>
    </source>
</evidence>
<reference evidence="2 3" key="2">
    <citation type="submission" date="2018-11" db="EMBL/GenBank/DDBJ databases">
        <authorList>
            <consortium name="Pathogen Informatics"/>
        </authorList>
    </citation>
    <scope>NUCLEOTIDE SEQUENCE [LARGE SCALE GENOMIC DNA]</scope>
    <source>
        <strain evidence="2">Dakar</strain>
        <strain evidence="3">Dakar, Senegal</strain>
    </source>
</reference>
<organism evidence="4">
    <name type="scientific">Schistosoma curassoni</name>
    <dbReference type="NCBI Taxonomy" id="6186"/>
    <lineage>
        <taxon>Eukaryota</taxon>
        <taxon>Metazoa</taxon>
        <taxon>Spiralia</taxon>
        <taxon>Lophotrochozoa</taxon>
        <taxon>Platyhelminthes</taxon>
        <taxon>Trematoda</taxon>
        <taxon>Digenea</taxon>
        <taxon>Strigeidida</taxon>
        <taxon>Schistosomatoidea</taxon>
        <taxon>Schistosomatidae</taxon>
        <taxon>Schistosoma</taxon>
    </lineage>
</organism>
<feature type="region of interest" description="Disordered" evidence="1">
    <location>
        <begin position="1"/>
        <end position="40"/>
    </location>
</feature>
<name>A0A183JX04_9TREM</name>
<dbReference type="EMBL" id="UZAK01032287">
    <property type="protein sequence ID" value="VDP25523.1"/>
    <property type="molecule type" value="Genomic_DNA"/>
</dbReference>